<keyword evidence="8" id="KW-0029">Amino-acid transport</keyword>
<dbReference type="InterPro" id="IPR017871">
    <property type="entry name" value="ABC_transporter-like_CS"/>
</dbReference>
<feature type="domain" description="ABC transporter" evidence="10">
    <location>
        <begin position="11"/>
        <end position="246"/>
    </location>
</feature>
<evidence type="ECO:0000256" key="2">
    <source>
        <dbReference type="ARBA" id="ARBA00005417"/>
    </source>
</evidence>
<comment type="subcellular location">
    <subcellularLocation>
        <location evidence="1">Cell inner membrane</location>
        <topology evidence="1">Peripheral membrane protein</topology>
    </subcellularLocation>
</comment>
<evidence type="ECO:0000256" key="6">
    <source>
        <dbReference type="ARBA" id="ARBA00022741"/>
    </source>
</evidence>
<dbReference type="GO" id="GO:0005886">
    <property type="term" value="C:plasma membrane"/>
    <property type="evidence" value="ECO:0007669"/>
    <property type="project" value="UniProtKB-SubCell"/>
</dbReference>
<evidence type="ECO:0000256" key="9">
    <source>
        <dbReference type="ARBA" id="ARBA00023136"/>
    </source>
</evidence>
<dbReference type="RefSeq" id="WP_065833121.1">
    <property type="nucleotide sequence ID" value="NZ_LGSI01000037.1"/>
</dbReference>
<evidence type="ECO:0000313" key="12">
    <source>
        <dbReference type="Proteomes" id="UP000093104"/>
    </source>
</evidence>
<protein>
    <submittedName>
        <fullName evidence="11">Arginine ABC transporter ATP-binding protein</fullName>
    </submittedName>
</protein>
<sequence>MSETTPNLPLLRLRGLHKRFGTLEVLKGIDLDVQPGSVMVLIGPSGSGKSTLIRMLNGLVQPDQGTLELRGQSLNIHSERAWQKLRLEVGMVFQDYTLFPHLNVLDNITLTPVRRKLCSLAEAQADARKLLVKVGLEHKADAWPSELSGGQQQRVAIVRALAMRPKAMLFDEPTSALDPETIGDVLKVMRDLADEGMTMVVVTHEMRFAREVADQVVFMAGGKVVEQAPPQVMFTAPEDARTRQFLSSFITAGN</sequence>
<dbReference type="InterPro" id="IPR003439">
    <property type="entry name" value="ABC_transporter-like_ATP-bd"/>
</dbReference>
<dbReference type="Gene3D" id="3.40.50.300">
    <property type="entry name" value="P-loop containing nucleotide triphosphate hydrolases"/>
    <property type="match status" value="1"/>
</dbReference>
<dbReference type="GO" id="GO:0016887">
    <property type="term" value="F:ATP hydrolysis activity"/>
    <property type="evidence" value="ECO:0007669"/>
    <property type="project" value="InterPro"/>
</dbReference>
<name>A0A1C7ZAC4_PSESX</name>
<dbReference type="GO" id="GO:0015424">
    <property type="term" value="F:ABC-type amino acid transporter activity"/>
    <property type="evidence" value="ECO:0007669"/>
    <property type="project" value="InterPro"/>
</dbReference>
<evidence type="ECO:0000256" key="7">
    <source>
        <dbReference type="ARBA" id="ARBA00022840"/>
    </source>
</evidence>
<dbReference type="CDD" id="cd03262">
    <property type="entry name" value="ABC_HisP_GlnQ"/>
    <property type="match status" value="1"/>
</dbReference>
<evidence type="ECO:0000256" key="8">
    <source>
        <dbReference type="ARBA" id="ARBA00022970"/>
    </source>
</evidence>
<evidence type="ECO:0000256" key="4">
    <source>
        <dbReference type="ARBA" id="ARBA00022475"/>
    </source>
</evidence>
<dbReference type="GO" id="GO:0005524">
    <property type="term" value="F:ATP binding"/>
    <property type="evidence" value="ECO:0007669"/>
    <property type="project" value="UniProtKB-KW"/>
</dbReference>
<dbReference type="InterPro" id="IPR027417">
    <property type="entry name" value="P-loop_NTPase"/>
</dbReference>
<accession>A0A1C7ZAC4</accession>
<dbReference type="Proteomes" id="UP000093104">
    <property type="component" value="Unassembled WGS sequence"/>
</dbReference>
<dbReference type="PANTHER" id="PTHR43166">
    <property type="entry name" value="AMINO ACID IMPORT ATP-BINDING PROTEIN"/>
    <property type="match status" value="1"/>
</dbReference>
<dbReference type="SMART" id="SM00382">
    <property type="entry name" value="AAA"/>
    <property type="match status" value="1"/>
</dbReference>
<dbReference type="PROSITE" id="PS00211">
    <property type="entry name" value="ABC_TRANSPORTER_1"/>
    <property type="match status" value="1"/>
</dbReference>
<evidence type="ECO:0000259" key="10">
    <source>
        <dbReference type="PROSITE" id="PS50893"/>
    </source>
</evidence>
<keyword evidence="4" id="KW-1003">Cell membrane</keyword>
<proteinExistence type="inferred from homology"/>
<gene>
    <name evidence="11" type="ORF">AFK24_10215</name>
</gene>
<comment type="caution">
    <text evidence="11">The sequence shown here is derived from an EMBL/GenBank/DDBJ whole genome shotgun (WGS) entry which is preliminary data.</text>
</comment>
<dbReference type="PROSITE" id="PS50893">
    <property type="entry name" value="ABC_TRANSPORTER_2"/>
    <property type="match status" value="1"/>
</dbReference>
<keyword evidence="7 11" id="KW-0067">ATP-binding</keyword>
<keyword evidence="5" id="KW-0997">Cell inner membrane</keyword>
<dbReference type="InterPro" id="IPR003593">
    <property type="entry name" value="AAA+_ATPase"/>
</dbReference>
<evidence type="ECO:0000256" key="5">
    <source>
        <dbReference type="ARBA" id="ARBA00022519"/>
    </source>
</evidence>
<keyword evidence="6" id="KW-0547">Nucleotide-binding</keyword>
<dbReference type="InterPro" id="IPR030679">
    <property type="entry name" value="ABC_ATPase_HisP-typ"/>
</dbReference>
<dbReference type="PIRSF" id="PIRSF039085">
    <property type="entry name" value="ABC_ATPase_HisP"/>
    <property type="match status" value="1"/>
</dbReference>
<dbReference type="SUPFAM" id="SSF52540">
    <property type="entry name" value="P-loop containing nucleoside triphosphate hydrolases"/>
    <property type="match status" value="1"/>
</dbReference>
<dbReference type="OrthoDB" id="9802264at2"/>
<reference evidence="11 12" key="1">
    <citation type="submission" date="2015-07" db="EMBL/GenBank/DDBJ databases">
        <title>Draft genome sequence of a diazotrophic, plant growth-promoting rhizobacterium of the Pseudomonas syringae complex.</title>
        <authorList>
            <person name="Patten C.L."/>
            <person name="Jeong H."/>
        </authorList>
    </citation>
    <scope>NUCLEOTIDE SEQUENCE [LARGE SCALE GENOMIC DNA]</scope>
    <source>
        <strain evidence="11 12">GR12-2</strain>
    </source>
</reference>
<comment type="similarity">
    <text evidence="2">Belongs to the ABC transporter superfamily.</text>
</comment>
<dbReference type="InterPro" id="IPR050086">
    <property type="entry name" value="MetN_ABC_transporter-like"/>
</dbReference>
<dbReference type="Pfam" id="PF00005">
    <property type="entry name" value="ABC_tran"/>
    <property type="match status" value="1"/>
</dbReference>
<organism evidence="11 12">
    <name type="scientific">Pseudomonas syringae</name>
    <dbReference type="NCBI Taxonomy" id="317"/>
    <lineage>
        <taxon>Bacteria</taxon>
        <taxon>Pseudomonadati</taxon>
        <taxon>Pseudomonadota</taxon>
        <taxon>Gammaproteobacteria</taxon>
        <taxon>Pseudomonadales</taxon>
        <taxon>Pseudomonadaceae</taxon>
        <taxon>Pseudomonas</taxon>
    </lineage>
</organism>
<dbReference type="AlphaFoldDB" id="A0A1C7ZAC4"/>
<evidence type="ECO:0000256" key="3">
    <source>
        <dbReference type="ARBA" id="ARBA00022448"/>
    </source>
</evidence>
<dbReference type="EMBL" id="LGSI01000037">
    <property type="protein sequence ID" value="OCR25145.1"/>
    <property type="molecule type" value="Genomic_DNA"/>
</dbReference>
<evidence type="ECO:0000313" key="11">
    <source>
        <dbReference type="EMBL" id="OCR25145.1"/>
    </source>
</evidence>
<dbReference type="PATRIC" id="fig|317.243.peg.2734"/>
<keyword evidence="9" id="KW-0472">Membrane</keyword>
<dbReference type="PANTHER" id="PTHR43166:SF9">
    <property type="entry name" value="GLUTAMATE_ASPARTATE IMPORT ATP-BINDING PROTEIN GLTL"/>
    <property type="match status" value="1"/>
</dbReference>
<keyword evidence="3" id="KW-0813">Transport</keyword>
<evidence type="ECO:0000256" key="1">
    <source>
        <dbReference type="ARBA" id="ARBA00004417"/>
    </source>
</evidence>